<comment type="similarity">
    <text evidence="1">Belongs to the short-chain dehydrogenases/reductases (SDR) family.</text>
</comment>
<dbReference type="PRINTS" id="PR00080">
    <property type="entry name" value="SDRFAMILY"/>
</dbReference>
<protein>
    <submittedName>
        <fullName evidence="3">SDR family oxidoreductase</fullName>
    </submittedName>
</protein>
<dbReference type="PRINTS" id="PR00081">
    <property type="entry name" value="GDHRDH"/>
</dbReference>
<dbReference type="InterPro" id="IPR002347">
    <property type="entry name" value="SDR_fam"/>
</dbReference>
<dbReference type="Gene3D" id="3.40.50.720">
    <property type="entry name" value="NAD(P)-binding Rossmann-like Domain"/>
    <property type="match status" value="1"/>
</dbReference>
<evidence type="ECO:0000256" key="1">
    <source>
        <dbReference type="ARBA" id="ARBA00006484"/>
    </source>
</evidence>
<dbReference type="InterPro" id="IPR020904">
    <property type="entry name" value="Sc_DH/Rdtase_CS"/>
</dbReference>
<dbReference type="Pfam" id="PF13561">
    <property type="entry name" value="adh_short_C2"/>
    <property type="match status" value="1"/>
</dbReference>
<dbReference type="SUPFAM" id="SSF51735">
    <property type="entry name" value="NAD(P)-binding Rossmann-fold domains"/>
    <property type="match status" value="1"/>
</dbReference>
<dbReference type="InterPro" id="IPR036291">
    <property type="entry name" value="NAD(P)-bd_dom_sf"/>
</dbReference>
<dbReference type="EMBL" id="QWIU01000002">
    <property type="protein sequence ID" value="RNA63064.1"/>
    <property type="molecule type" value="Genomic_DNA"/>
</dbReference>
<dbReference type="PROSITE" id="PS00061">
    <property type="entry name" value="ADH_SHORT"/>
    <property type="match status" value="1"/>
</dbReference>
<gene>
    <name evidence="3" type="ORF">D1631_14555</name>
</gene>
<keyword evidence="2" id="KW-0560">Oxidoreductase</keyword>
<sequence length="247" mass="26216">MVMNNLKGKVAVVTGGSGGIGSAVVKKLVENGASVLFTYFHGEDRAHTLMADLNNCPEVKAISADISCLSDIKTIFEFADNEFGGVDILVNNAAQISVNMIEDITEANYNEVMDINVKGSLFCIQQAVKCLRDNGRIINISSINTVLPESGAALYSASKAALEQFSCIASKEVASRGITVNCISPGPVNTDLLVKHNPQEVLEQIAEMTPLGRVGEPEDIADIVVFLASSDARWVTGQNIRASGGLI</sequence>
<dbReference type="OrthoDB" id="9803333at2"/>
<name>A0A3M7TIY6_9FLAO</name>
<dbReference type="AlphaFoldDB" id="A0A3M7TIY6"/>
<dbReference type="Proteomes" id="UP000278775">
    <property type="component" value="Unassembled WGS sequence"/>
</dbReference>
<comment type="caution">
    <text evidence="3">The sequence shown here is derived from an EMBL/GenBank/DDBJ whole genome shotgun (WGS) entry which is preliminary data.</text>
</comment>
<evidence type="ECO:0000256" key="2">
    <source>
        <dbReference type="ARBA" id="ARBA00023002"/>
    </source>
</evidence>
<evidence type="ECO:0000313" key="4">
    <source>
        <dbReference type="Proteomes" id="UP000278775"/>
    </source>
</evidence>
<accession>A0A3M7TIY6</accession>
<dbReference type="GO" id="GO:0016491">
    <property type="term" value="F:oxidoreductase activity"/>
    <property type="evidence" value="ECO:0007669"/>
    <property type="project" value="UniProtKB-KW"/>
</dbReference>
<dbReference type="PANTHER" id="PTHR43639:SF1">
    <property type="entry name" value="SHORT-CHAIN DEHYDROGENASE_REDUCTASE FAMILY PROTEIN"/>
    <property type="match status" value="1"/>
</dbReference>
<dbReference type="PANTHER" id="PTHR43639">
    <property type="entry name" value="OXIDOREDUCTASE, SHORT-CHAIN DEHYDROGENASE/REDUCTASE FAMILY (AFU_ORTHOLOGUE AFUA_5G02870)"/>
    <property type="match status" value="1"/>
</dbReference>
<dbReference type="FunFam" id="3.40.50.720:FF:000084">
    <property type="entry name" value="Short-chain dehydrogenase reductase"/>
    <property type="match status" value="1"/>
</dbReference>
<reference evidence="3 4" key="1">
    <citation type="submission" date="2018-08" db="EMBL/GenBank/DDBJ databases">
        <title>Chryseobacterium nematophagum: a novel matrix digesting pathogen of nematodes.</title>
        <authorList>
            <person name="Page A."/>
            <person name="Roberts M."/>
            <person name="Felix M.-A."/>
            <person name="Weir W."/>
        </authorList>
    </citation>
    <scope>NUCLEOTIDE SEQUENCE [LARGE SCALE GENOMIC DNA]</scope>
    <source>
        <strain evidence="3 4">JUb129</strain>
    </source>
</reference>
<proteinExistence type="inferred from homology"/>
<organism evidence="3 4">
    <name type="scientific">Chryseobacterium nematophagum</name>
    <dbReference type="NCBI Taxonomy" id="2305228"/>
    <lineage>
        <taxon>Bacteria</taxon>
        <taxon>Pseudomonadati</taxon>
        <taxon>Bacteroidota</taxon>
        <taxon>Flavobacteriia</taxon>
        <taxon>Flavobacteriales</taxon>
        <taxon>Weeksellaceae</taxon>
        <taxon>Chryseobacterium group</taxon>
        <taxon>Chryseobacterium</taxon>
    </lineage>
</organism>
<evidence type="ECO:0000313" key="3">
    <source>
        <dbReference type="EMBL" id="RNA63064.1"/>
    </source>
</evidence>